<evidence type="ECO:0000256" key="6">
    <source>
        <dbReference type="ARBA" id="ARBA00022763"/>
    </source>
</evidence>
<keyword evidence="8" id="KW-0460">Magnesium</keyword>
<evidence type="ECO:0000256" key="5">
    <source>
        <dbReference type="ARBA" id="ARBA00022723"/>
    </source>
</evidence>
<dbReference type="Gene3D" id="3.90.79.10">
    <property type="entry name" value="Nucleoside Triphosphate Pyrophosphohydrolase"/>
    <property type="match status" value="1"/>
</dbReference>
<dbReference type="GO" id="GO:0006281">
    <property type="term" value="P:DNA repair"/>
    <property type="evidence" value="ECO:0007669"/>
    <property type="project" value="UniProtKB-KW"/>
</dbReference>
<dbReference type="NCBIfam" id="NF006530">
    <property type="entry name" value="PRK08999.1"/>
    <property type="match status" value="1"/>
</dbReference>
<dbReference type="EMBL" id="FNLN01000003">
    <property type="protein sequence ID" value="SDT85108.1"/>
    <property type="molecule type" value="Genomic_DNA"/>
</dbReference>
<evidence type="ECO:0000313" key="20">
    <source>
        <dbReference type="Proteomes" id="UP000182882"/>
    </source>
</evidence>
<sequence length="322" mass="35760">MSHITLPSPEFIPIVEVVAAVILQPDGRFLLAQRPKGKVYSGYWEFPGGKVESGESLLYALERELWEELGIHVRYAQPWISRTFTYAHATVRLHFFRVVEWEGKLIPREMQAVSWQMPQEIAVSPILPANGPILQALLLPPLYAITTASEIGIESALQRIDLALQNGLRLLQIREKQMEKDKLREFAEKIIALAHLHQAKVLINSDAELARETGADGVHLTSAQLMEISCRPDPEYGLCGASCHNAEELYAAELLRLDFVVLGPIQSTLSHPGLPPLGWRKFASIIRDYPLPVYALGGLSSEDLVIAQEMGAQGIAMMRGVA</sequence>
<evidence type="ECO:0000256" key="2">
    <source>
        <dbReference type="ARBA" id="ARBA00005582"/>
    </source>
</evidence>
<organism evidence="19 20">
    <name type="scientific">Nitrosomonas ureae</name>
    <dbReference type="NCBI Taxonomy" id="44577"/>
    <lineage>
        <taxon>Bacteria</taxon>
        <taxon>Pseudomonadati</taxon>
        <taxon>Pseudomonadota</taxon>
        <taxon>Betaproteobacteria</taxon>
        <taxon>Nitrosomonadales</taxon>
        <taxon>Nitrosomonadaceae</taxon>
        <taxon>Nitrosomonas</taxon>
    </lineage>
</organism>
<dbReference type="InterPro" id="IPR015797">
    <property type="entry name" value="NUDIX_hydrolase-like_dom_sf"/>
</dbReference>
<dbReference type="InterPro" id="IPR036206">
    <property type="entry name" value="ThiamineP_synth_sf"/>
</dbReference>
<keyword evidence="4" id="KW-0235">DNA replication</keyword>
<dbReference type="InterPro" id="IPR020084">
    <property type="entry name" value="NUDIX_hydrolase_CS"/>
</dbReference>
<dbReference type="RefSeq" id="WP_062558657.1">
    <property type="nucleotide sequence ID" value="NZ_CP013341.1"/>
</dbReference>
<protein>
    <recommendedName>
        <fullName evidence="13">8-oxo-dGTP diphosphatase</fullName>
        <ecNumber evidence="12">3.6.1.55</ecNumber>
    </recommendedName>
    <alternativeName>
        <fullName evidence="16">7,8-dihydro-8-oxoguanine-triphosphatase</fullName>
    </alternativeName>
    <alternativeName>
        <fullName evidence="15">Mutator protein MutT</fullName>
    </alternativeName>
    <alternativeName>
        <fullName evidence="14">dGTP pyrophosphohydrolase</fullName>
    </alternativeName>
</protein>
<dbReference type="KEGG" id="nur:ATY38_06870"/>
<keyword evidence="20" id="KW-1185">Reference proteome</keyword>
<keyword evidence="6" id="KW-0227">DNA damage</keyword>
<keyword evidence="5" id="KW-0479">Metal-binding</keyword>
<keyword evidence="3" id="KW-0515">Mutator protein</keyword>
<dbReference type="InterPro" id="IPR020476">
    <property type="entry name" value="Nudix_hydrolase"/>
</dbReference>
<evidence type="ECO:0000256" key="11">
    <source>
        <dbReference type="ARBA" id="ARBA00036904"/>
    </source>
</evidence>
<evidence type="ECO:0000256" key="13">
    <source>
        <dbReference type="ARBA" id="ARBA00040794"/>
    </source>
</evidence>
<evidence type="ECO:0000256" key="14">
    <source>
        <dbReference type="ARBA" id="ARBA00041592"/>
    </source>
</evidence>
<evidence type="ECO:0000256" key="15">
    <source>
        <dbReference type="ARBA" id="ARBA00041979"/>
    </source>
</evidence>
<comment type="cofactor">
    <cofactor evidence="1">
        <name>Mg(2+)</name>
        <dbReference type="ChEBI" id="CHEBI:18420"/>
    </cofactor>
</comment>
<dbReference type="InterPro" id="IPR047127">
    <property type="entry name" value="MutT-like"/>
</dbReference>
<dbReference type="GO" id="GO:0044715">
    <property type="term" value="F:8-oxo-dGDP phosphatase activity"/>
    <property type="evidence" value="ECO:0007669"/>
    <property type="project" value="TreeGrafter"/>
</dbReference>
<dbReference type="GO" id="GO:0006260">
    <property type="term" value="P:DNA replication"/>
    <property type="evidence" value="ECO:0007669"/>
    <property type="project" value="UniProtKB-KW"/>
</dbReference>
<dbReference type="SUPFAM" id="SSF55811">
    <property type="entry name" value="Nudix"/>
    <property type="match status" value="1"/>
</dbReference>
<dbReference type="InterPro" id="IPR000086">
    <property type="entry name" value="NUDIX_hydrolase_dom"/>
</dbReference>
<evidence type="ECO:0000256" key="7">
    <source>
        <dbReference type="ARBA" id="ARBA00022801"/>
    </source>
</evidence>
<dbReference type="PROSITE" id="PS00893">
    <property type="entry name" value="NUDIX_BOX"/>
    <property type="match status" value="1"/>
</dbReference>
<dbReference type="PANTHER" id="PTHR47707">
    <property type="entry name" value="8-OXO-DGTP DIPHOSPHATASE"/>
    <property type="match status" value="1"/>
</dbReference>
<feature type="domain" description="Nudix hydrolase" evidence="18">
    <location>
        <begin position="13"/>
        <end position="141"/>
    </location>
</feature>
<evidence type="ECO:0000256" key="8">
    <source>
        <dbReference type="ARBA" id="ARBA00022842"/>
    </source>
</evidence>
<keyword evidence="7 17" id="KW-0378">Hydrolase</keyword>
<dbReference type="GO" id="GO:0008413">
    <property type="term" value="F:8-oxo-7,8-dihydroguanosine triphosphate pyrophosphatase activity"/>
    <property type="evidence" value="ECO:0007669"/>
    <property type="project" value="TreeGrafter"/>
</dbReference>
<dbReference type="Gene3D" id="3.20.20.70">
    <property type="entry name" value="Aldolase class I"/>
    <property type="match status" value="1"/>
</dbReference>
<dbReference type="EC" id="3.6.1.55" evidence="12"/>
<evidence type="ECO:0000256" key="4">
    <source>
        <dbReference type="ARBA" id="ARBA00022705"/>
    </source>
</evidence>
<accession>A0A1H2DRX5</accession>
<name>A0A1H2DRX5_9PROT</name>
<dbReference type="Pfam" id="PF02581">
    <property type="entry name" value="TMP-TENI"/>
    <property type="match status" value="1"/>
</dbReference>
<evidence type="ECO:0000256" key="10">
    <source>
        <dbReference type="ARBA" id="ARBA00035861"/>
    </source>
</evidence>
<evidence type="ECO:0000256" key="17">
    <source>
        <dbReference type="RuleBase" id="RU003476"/>
    </source>
</evidence>
<dbReference type="CDD" id="cd03425">
    <property type="entry name" value="NUDIX_MutT_NudA_like"/>
    <property type="match status" value="1"/>
</dbReference>
<evidence type="ECO:0000256" key="9">
    <source>
        <dbReference type="ARBA" id="ARBA00023204"/>
    </source>
</evidence>
<evidence type="ECO:0000256" key="16">
    <source>
        <dbReference type="ARBA" id="ARBA00042798"/>
    </source>
</evidence>
<evidence type="ECO:0000259" key="18">
    <source>
        <dbReference type="PROSITE" id="PS51462"/>
    </source>
</evidence>
<comment type="similarity">
    <text evidence="2 17">Belongs to the Nudix hydrolase family.</text>
</comment>
<evidence type="ECO:0000256" key="12">
    <source>
        <dbReference type="ARBA" id="ARBA00038905"/>
    </source>
</evidence>
<evidence type="ECO:0000313" key="19">
    <source>
        <dbReference type="EMBL" id="SDT85108.1"/>
    </source>
</evidence>
<dbReference type="Proteomes" id="UP000182882">
    <property type="component" value="Unassembled WGS sequence"/>
</dbReference>
<dbReference type="PANTHER" id="PTHR47707:SF1">
    <property type="entry name" value="NUDIX HYDROLASE FAMILY PROTEIN"/>
    <property type="match status" value="1"/>
</dbReference>
<gene>
    <name evidence="19" type="ORF">SAMN05216406_10382</name>
</gene>
<dbReference type="GO" id="GO:0009228">
    <property type="term" value="P:thiamine biosynthetic process"/>
    <property type="evidence" value="ECO:0007669"/>
    <property type="project" value="UniProtKB-KW"/>
</dbReference>
<dbReference type="InterPro" id="IPR013785">
    <property type="entry name" value="Aldolase_TIM"/>
</dbReference>
<evidence type="ECO:0000256" key="3">
    <source>
        <dbReference type="ARBA" id="ARBA00022457"/>
    </source>
</evidence>
<evidence type="ECO:0000256" key="1">
    <source>
        <dbReference type="ARBA" id="ARBA00001946"/>
    </source>
</evidence>
<dbReference type="AlphaFoldDB" id="A0A1H2DRX5"/>
<comment type="catalytic activity">
    <reaction evidence="10">
        <text>8-oxo-dGTP + H2O = 8-oxo-dGMP + diphosphate + H(+)</text>
        <dbReference type="Rhea" id="RHEA:31575"/>
        <dbReference type="ChEBI" id="CHEBI:15377"/>
        <dbReference type="ChEBI" id="CHEBI:15378"/>
        <dbReference type="ChEBI" id="CHEBI:33019"/>
        <dbReference type="ChEBI" id="CHEBI:63224"/>
        <dbReference type="ChEBI" id="CHEBI:77896"/>
        <dbReference type="EC" id="3.6.1.55"/>
    </reaction>
</comment>
<dbReference type="SUPFAM" id="SSF51391">
    <property type="entry name" value="Thiamin phosphate synthase"/>
    <property type="match status" value="1"/>
</dbReference>
<dbReference type="InterPro" id="IPR022998">
    <property type="entry name" value="ThiamineP_synth_TenI"/>
</dbReference>
<dbReference type="Pfam" id="PF00293">
    <property type="entry name" value="NUDIX"/>
    <property type="match status" value="1"/>
</dbReference>
<keyword evidence="9" id="KW-0234">DNA repair</keyword>
<dbReference type="PROSITE" id="PS51462">
    <property type="entry name" value="NUDIX"/>
    <property type="match status" value="1"/>
</dbReference>
<reference evidence="20" key="1">
    <citation type="submission" date="2016-10" db="EMBL/GenBank/DDBJ databases">
        <authorList>
            <person name="Varghese N."/>
            <person name="Submissions S."/>
        </authorList>
    </citation>
    <scope>NUCLEOTIDE SEQUENCE [LARGE SCALE GENOMIC DNA]</scope>
    <source>
        <strain evidence="20">Nm10</strain>
    </source>
</reference>
<dbReference type="GO" id="GO:0046872">
    <property type="term" value="F:metal ion binding"/>
    <property type="evidence" value="ECO:0007669"/>
    <property type="project" value="UniProtKB-KW"/>
</dbReference>
<comment type="catalytic activity">
    <reaction evidence="11">
        <text>8-oxo-GTP + H2O = 8-oxo-GMP + diphosphate + H(+)</text>
        <dbReference type="Rhea" id="RHEA:67616"/>
        <dbReference type="ChEBI" id="CHEBI:15377"/>
        <dbReference type="ChEBI" id="CHEBI:15378"/>
        <dbReference type="ChEBI" id="CHEBI:33019"/>
        <dbReference type="ChEBI" id="CHEBI:143553"/>
        <dbReference type="ChEBI" id="CHEBI:145694"/>
    </reaction>
</comment>
<proteinExistence type="inferred from homology"/>
<dbReference type="GO" id="GO:0035539">
    <property type="term" value="F:8-oxo-7,8-dihydrodeoxyguanosine triphosphate pyrophosphatase activity"/>
    <property type="evidence" value="ECO:0007669"/>
    <property type="project" value="UniProtKB-EC"/>
</dbReference>
<dbReference type="PRINTS" id="PR00502">
    <property type="entry name" value="NUDIXFAMILY"/>
</dbReference>
<dbReference type="GO" id="GO:0044716">
    <property type="term" value="F:8-oxo-GDP phosphatase activity"/>
    <property type="evidence" value="ECO:0007669"/>
    <property type="project" value="TreeGrafter"/>
</dbReference>
<dbReference type="CDD" id="cd00564">
    <property type="entry name" value="TMP_TenI"/>
    <property type="match status" value="1"/>
</dbReference>